<evidence type="ECO:0000313" key="3">
    <source>
        <dbReference type="Proteomes" id="UP000425960"/>
    </source>
</evidence>
<dbReference type="PROSITE" id="PS50943">
    <property type="entry name" value="HTH_CROC1"/>
    <property type="match status" value="1"/>
</dbReference>
<dbReference type="InterPro" id="IPR010982">
    <property type="entry name" value="Lambda_DNA-bd_dom_sf"/>
</dbReference>
<dbReference type="RefSeq" id="WP_155312005.1">
    <property type="nucleotide sequence ID" value="NZ_AP021876.1"/>
</dbReference>
<accession>A0A5K7ZWR0</accession>
<dbReference type="Gene3D" id="1.10.260.40">
    <property type="entry name" value="lambda repressor-like DNA-binding domains"/>
    <property type="match status" value="1"/>
</dbReference>
<protein>
    <recommendedName>
        <fullName evidence="1">HTH cro/C1-type domain-containing protein</fullName>
    </recommendedName>
</protein>
<feature type="domain" description="HTH cro/C1-type" evidence="1">
    <location>
        <begin position="15"/>
        <end position="73"/>
    </location>
</feature>
<dbReference type="Proteomes" id="UP000425960">
    <property type="component" value="Chromosome"/>
</dbReference>
<dbReference type="InterPro" id="IPR001387">
    <property type="entry name" value="Cro/C1-type_HTH"/>
</dbReference>
<dbReference type="KEGG" id="dov:DSCO28_51170"/>
<gene>
    <name evidence="2" type="ORF">DSCO28_51170</name>
</gene>
<dbReference type="SUPFAM" id="SSF47413">
    <property type="entry name" value="lambda repressor-like DNA-binding domains"/>
    <property type="match status" value="1"/>
</dbReference>
<reference evidence="2 3" key="1">
    <citation type="submission" date="2019-11" db="EMBL/GenBank/DDBJ databases">
        <title>Comparative genomics of hydrocarbon-degrading Desulfosarcina strains.</title>
        <authorList>
            <person name="Watanabe M."/>
            <person name="Kojima H."/>
            <person name="Fukui M."/>
        </authorList>
    </citation>
    <scope>NUCLEOTIDE SEQUENCE [LARGE SCALE GENOMIC DNA]</scope>
    <source>
        <strain evidence="2 3">28bB2T</strain>
    </source>
</reference>
<dbReference type="Pfam" id="PF01381">
    <property type="entry name" value="HTH_3"/>
    <property type="match status" value="1"/>
</dbReference>
<dbReference type="CDD" id="cd00093">
    <property type="entry name" value="HTH_XRE"/>
    <property type="match status" value="1"/>
</dbReference>
<dbReference type="EMBL" id="AP021876">
    <property type="protein sequence ID" value="BBO84551.1"/>
    <property type="molecule type" value="Genomic_DNA"/>
</dbReference>
<name>A0A5K7ZWR0_9BACT</name>
<evidence type="ECO:0000313" key="2">
    <source>
        <dbReference type="EMBL" id="BBO84551.1"/>
    </source>
</evidence>
<dbReference type="GO" id="GO:0003677">
    <property type="term" value="F:DNA binding"/>
    <property type="evidence" value="ECO:0007669"/>
    <property type="project" value="InterPro"/>
</dbReference>
<dbReference type="SMART" id="SM00530">
    <property type="entry name" value="HTH_XRE"/>
    <property type="match status" value="1"/>
</dbReference>
<sequence>MQQIVVSPGGLGVVLRDLRKQKGLTQAALGARVGLDQKRVSLIENGNPNVRVDSLFRLFSALEVGMVLEPKALDNAAREGGDKW</sequence>
<dbReference type="AlphaFoldDB" id="A0A5K7ZWR0"/>
<proteinExistence type="predicted"/>
<evidence type="ECO:0000259" key="1">
    <source>
        <dbReference type="PROSITE" id="PS50943"/>
    </source>
</evidence>
<organism evidence="2 3">
    <name type="scientific">Desulfosarcina ovata subsp. sediminis</name>
    <dbReference type="NCBI Taxonomy" id="885957"/>
    <lineage>
        <taxon>Bacteria</taxon>
        <taxon>Pseudomonadati</taxon>
        <taxon>Thermodesulfobacteriota</taxon>
        <taxon>Desulfobacteria</taxon>
        <taxon>Desulfobacterales</taxon>
        <taxon>Desulfosarcinaceae</taxon>
        <taxon>Desulfosarcina</taxon>
    </lineage>
</organism>